<evidence type="ECO:0000256" key="1">
    <source>
        <dbReference type="ARBA" id="ARBA00008383"/>
    </source>
</evidence>
<dbReference type="PANTHER" id="PTHR48228:SF6">
    <property type="entry name" value="L-CARNITINE COA-TRANSFERASE"/>
    <property type="match status" value="1"/>
</dbReference>
<organism evidence="4 5">
    <name type="scientific">Nocardia fusca</name>
    <dbReference type="NCBI Taxonomy" id="941183"/>
    <lineage>
        <taxon>Bacteria</taxon>
        <taxon>Bacillati</taxon>
        <taxon>Actinomycetota</taxon>
        <taxon>Actinomycetes</taxon>
        <taxon>Mycobacteriales</taxon>
        <taxon>Nocardiaceae</taxon>
        <taxon>Nocardia</taxon>
    </lineage>
</organism>
<dbReference type="RefSeq" id="WP_357973273.1">
    <property type="nucleotide sequence ID" value="NZ_JBFAIH010000001.1"/>
</dbReference>
<dbReference type="GO" id="GO:0016740">
    <property type="term" value="F:transferase activity"/>
    <property type="evidence" value="ECO:0007669"/>
    <property type="project" value="UniProtKB-KW"/>
</dbReference>
<protein>
    <submittedName>
        <fullName evidence="4">CoA transferase</fullName>
        <ecNumber evidence="4">2.8.3.-</ecNumber>
    </submittedName>
</protein>
<evidence type="ECO:0000256" key="2">
    <source>
        <dbReference type="ARBA" id="ARBA00022679"/>
    </source>
</evidence>
<dbReference type="EC" id="2.8.3.-" evidence="4"/>
<dbReference type="InterPro" id="IPR050509">
    <property type="entry name" value="CoA-transferase_III"/>
</dbReference>
<dbReference type="PANTHER" id="PTHR48228">
    <property type="entry name" value="SUCCINYL-COA--D-CITRAMALATE COA-TRANSFERASE"/>
    <property type="match status" value="1"/>
</dbReference>
<comment type="caution">
    <text evidence="4">The sequence shown here is derived from an EMBL/GenBank/DDBJ whole genome shotgun (WGS) entry which is preliminary data.</text>
</comment>
<dbReference type="InterPro" id="IPR023606">
    <property type="entry name" value="CoA-Trfase_III_dom_1_sf"/>
</dbReference>
<gene>
    <name evidence="4" type="ORF">AB0H72_01515</name>
</gene>
<sequence length="875" mass="91691">MTLPLHGVRVLDLTDGLGESCGRYLADLGAEVVRIEQPGGSYSRSAEPVVDGVSIPFALRNANKLAITADLTTEAGRERLRELAGTADILIESQPPGRLTGLGVGPAEIRSGAPGLVWVSISGFGQDGPYRHWQATEPVLYAMSGVLSRSGAPGAEPLLPPAGLIEETVGVHAAWAALLAYHRRLDTGAGDTVDLSAFEAIVHGFDPGFGTQGSAAAGRSEDFPRGRPDAANFYPVFPCRDGQVRICMLAKRQWRGMFEWLGSPAEFADPKYDTIPARFAAADTLHPLIEKLFAERTQAELVAEGARRGVPVGGVHTLTEVLETEHFAASGALMDTEIGAGLRARVPSGYVSFDGRRAGFRTPAPELGEYDDAAPPRGGSVYPAPTRTGGATDERESSGTGAGVPESMTAGSESTRSGGVRAGSRTPAPAGTGHAPVRTGEAGLGVGSADSGVDRRDPVPTSAADSAPLAGLRVLDLGVIVFGAELSRQFADYGADVIKIENANFPDGLRQSRRGSALAASVAWGHRNKRSLGLDLRSADGIAVFRRLAADADVVLANFKPGTLASMGLSYDVLAELNPRLVVSESSAFGSTGPWRARLGYGPLVRASCGVSALWRYPDDAELLCDGQTVYPDHIAAQVTAVAVLATLIGRRRTGRGTHIEVAQADTALVHLGAQLVTEALRPGTVTAPGNGDPYAAPSGVYACAGDDEWCVVTVHDDHQWAALCGVLDRPDLRSDTRFASAAHRIANRPELDRIVAAWLHDRDPQEAAAELQAAGVPAGAMLRLPQLLIDPQLTARGSYTQIEHDHLPMSMPAAARAAVFTGITDPPARQAPLAGEHTREICAELLEMGEAEIDALVDSGVLQPLVTTPADAVG</sequence>
<name>A0ABV3F0W9_9NOCA</name>
<keyword evidence="2 4" id="KW-0808">Transferase</keyword>
<dbReference type="Gene3D" id="3.30.1540.10">
    <property type="entry name" value="formyl-coa transferase, domain 3"/>
    <property type="match status" value="2"/>
</dbReference>
<evidence type="ECO:0000313" key="5">
    <source>
        <dbReference type="Proteomes" id="UP001551658"/>
    </source>
</evidence>
<dbReference type="Gene3D" id="3.40.50.10540">
    <property type="entry name" value="Crotonobetainyl-coa:carnitine coa-transferase, domain 1"/>
    <property type="match status" value="2"/>
</dbReference>
<accession>A0ABV3F0W9</accession>
<dbReference type="InterPro" id="IPR044855">
    <property type="entry name" value="CoA-Trfase_III_dom3_sf"/>
</dbReference>
<reference evidence="4 5" key="1">
    <citation type="submission" date="2024-06" db="EMBL/GenBank/DDBJ databases">
        <title>The Natural Products Discovery Center: Release of the First 8490 Sequenced Strains for Exploring Actinobacteria Biosynthetic Diversity.</title>
        <authorList>
            <person name="Kalkreuter E."/>
            <person name="Kautsar S.A."/>
            <person name="Yang D."/>
            <person name="Bader C.D."/>
            <person name="Teijaro C.N."/>
            <person name="Fluegel L."/>
            <person name="Davis C.M."/>
            <person name="Simpson J.R."/>
            <person name="Lauterbach L."/>
            <person name="Steele A.D."/>
            <person name="Gui C."/>
            <person name="Meng S."/>
            <person name="Li G."/>
            <person name="Viehrig K."/>
            <person name="Ye F."/>
            <person name="Su P."/>
            <person name="Kiefer A.F."/>
            <person name="Nichols A."/>
            <person name="Cepeda A.J."/>
            <person name="Yan W."/>
            <person name="Fan B."/>
            <person name="Jiang Y."/>
            <person name="Adhikari A."/>
            <person name="Zheng C.-J."/>
            <person name="Schuster L."/>
            <person name="Cowan T.M."/>
            <person name="Smanski M.J."/>
            <person name="Chevrette M.G."/>
            <person name="De Carvalho L.P.S."/>
            <person name="Shen B."/>
        </authorList>
    </citation>
    <scope>NUCLEOTIDE SEQUENCE [LARGE SCALE GENOMIC DNA]</scope>
    <source>
        <strain evidence="4 5">NPDC050671</strain>
    </source>
</reference>
<keyword evidence="5" id="KW-1185">Reference proteome</keyword>
<dbReference type="SUPFAM" id="SSF89796">
    <property type="entry name" value="CoA-transferase family III (CaiB/BaiF)"/>
    <property type="match status" value="2"/>
</dbReference>
<proteinExistence type="inferred from homology"/>
<evidence type="ECO:0000313" key="4">
    <source>
        <dbReference type="EMBL" id="MEV0361353.1"/>
    </source>
</evidence>
<evidence type="ECO:0000256" key="3">
    <source>
        <dbReference type="SAM" id="MobiDB-lite"/>
    </source>
</evidence>
<dbReference type="EMBL" id="JBFAIH010000001">
    <property type="protein sequence ID" value="MEV0361353.1"/>
    <property type="molecule type" value="Genomic_DNA"/>
</dbReference>
<comment type="similarity">
    <text evidence="1">Belongs to the CoA-transferase III family.</text>
</comment>
<feature type="region of interest" description="Disordered" evidence="3">
    <location>
        <begin position="357"/>
        <end position="464"/>
    </location>
</feature>
<dbReference type="InterPro" id="IPR003673">
    <property type="entry name" value="CoA-Trfase_fam_III"/>
</dbReference>
<dbReference type="Proteomes" id="UP001551658">
    <property type="component" value="Unassembled WGS sequence"/>
</dbReference>
<dbReference type="Pfam" id="PF02515">
    <property type="entry name" value="CoA_transf_3"/>
    <property type="match status" value="2"/>
</dbReference>